<accession>A0A975T0B2</accession>
<reference evidence="1" key="1">
    <citation type="submission" date="2021-06" db="EMBL/GenBank/DDBJ databases">
        <title>Complete genome sequence of Nocardioides sp. G188.</title>
        <authorList>
            <person name="Im W.-T."/>
        </authorList>
    </citation>
    <scope>NUCLEOTIDE SEQUENCE</scope>
    <source>
        <strain evidence="1">G188</strain>
    </source>
</reference>
<organism evidence="1 2">
    <name type="scientific">Nocardioides panacis</name>
    <dbReference type="NCBI Taxonomy" id="2849501"/>
    <lineage>
        <taxon>Bacteria</taxon>
        <taxon>Bacillati</taxon>
        <taxon>Actinomycetota</taxon>
        <taxon>Actinomycetes</taxon>
        <taxon>Propionibacteriales</taxon>
        <taxon>Nocardioidaceae</taxon>
        <taxon>Nocardioides</taxon>
    </lineage>
</organism>
<evidence type="ECO:0000313" key="2">
    <source>
        <dbReference type="Proteomes" id="UP000683575"/>
    </source>
</evidence>
<sequence>MKFLLDAGNGLLYAPTPVDVERGDLIDFVPVPVLRDDSEEPPWEDWYRVDQLLSDVIRAGRSRHEHVMLSTEPASEFEARCLMGRSTSSGDRIFLHGRHLPPNDGVQGHDVWQSAARRGDEYVLEAPLTDEMMGAAGRLLTIALRAQGLSPLDAFLTYLRSG</sequence>
<evidence type="ECO:0000313" key="1">
    <source>
        <dbReference type="EMBL" id="QWZ09227.1"/>
    </source>
</evidence>
<protein>
    <submittedName>
        <fullName evidence="1">Uncharacterized protein</fullName>
    </submittedName>
</protein>
<name>A0A975T0B2_9ACTN</name>
<dbReference type="EMBL" id="CP077062">
    <property type="protein sequence ID" value="QWZ09227.1"/>
    <property type="molecule type" value="Genomic_DNA"/>
</dbReference>
<gene>
    <name evidence="1" type="ORF">KRR39_05405</name>
</gene>
<dbReference type="RefSeq" id="WP_216941073.1">
    <property type="nucleotide sequence ID" value="NZ_CP077062.1"/>
</dbReference>
<dbReference type="KEGG" id="nps:KRR39_05405"/>
<dbReference type="Proteomes" id="UP000683575">
    <property type="component" value="Chromosome"/>
</dbReference>
<proteinExistence type="predicted"/>
<keyword evidence="2" id="KW-1185">Reference proteome</keyword>
<dbReference type="AlphaFoldDB" id="A0A975T0B2"/>